<name>Q2J625_FRACC</name>
<gene>
    <name evidence="1" type="ordered locus">Francci3_3917</name>
</gene>
<protein>
    <submittedName>
        <fullName evidence="1">Uncharacterized protein</fullName>
    </submittedName>
</protein>
<keyword evidence="2" id="KW-1185">Reference proteome</keyword>
<dbReference type="HOGENOM" id="CLU_2600953_0_0_11"/>
<evidence type="ECO:0000313" key="2">
    <source>
        <dbReference type="Proteomes" id="UP000001937"/>
    </source>
</evidence>
<dbReference type="Proteomes" id="UP000001937">
    <property type="component" value="Chromosome"/>
</dbReference>
<accession>Q2J625</accession>
<sequence length="79" mass="8603">MTTAYVTVWNVPWDTGVPGAPGHGGWRQGIAAHVHARILTASHSDEAFPSSAAVHRSDARMTEKGLCRWSESNRHSSCF</sequence>
<dbReference type="AlphaFoldDB" id="Q2J625"/>
<proteinExistence type="predicted"/>
<evidence type="ECO:0000313" key="1">
    <source>
        <dbReference type="EMBL" id="ABD13267.1"/>
    </source>
</evidence>
<dbReference type="EMBL" id="CP000249">
    <property type="protein sequence ID" value="ABD13267.1"/>
    <property type="molecule type" value="Genomic_DNA"/>
</dbReference>
<organism evidence="1 2">
    <name type="scientific">Frankia casuarinae (strain DSM 45818 / CECT 9043 / HFP020203 / CcI3)</name>
    <dbReference type="NCBI Taxonomy" id="106370"/>
    <lineage>
        <taxon>Bacteria</taxon>
        <taxon>Bacillati</taxon>
        <taxon>Actinomycetota</taxon>
        <taxon>Actinomycetes</taxon>
        <taxon>Frankiales</taxon>
        <taxon>Frankiaceae</taxon>
        <taxon>Frankia</taxon>
    </lineage>
</organism>
<dbReference type="KEGG" id="fra:Francci3_3917"/>
<reference evidence="1 2" key="1">
    <citation type="journal article" date="2007" name="Genome Res.">
        <title>Genome characteristics of facultatively symbiotic Frankia sp. strains reflect host range and host plant biogeography.</title>
        <authorList>
            <person name="Normand P."/>
            <person name="Lapierre P."/>
            <person name="Tisa L.S."/>
            <person name="Gogarten J.P."/>
            <person name="Alloisio N."/>
            <person name="Bagnarol E."/>
            <person name="Bassi C.A."/>
            <person name="Berry A.M."/>
            <person name="Bickhart D.M."/>
            <person name="Choisne N."/>
            <person name="Couloux A."/>
            <person name="Cournoyer B."/>
            <person name="Cruveiller S."/>
            <person name="Daubin V."/>
            <person name="Demange N."/>
            <person name="Francino M.P."/>
            <person name="Goltsman E."/>
            <person name="Huang Y."/>
            <person name="Kopp O.R."/>
            <person name="Labarre L."/>
            <person name="Lapidus A."/>
            <person name="Lavire C."/>
            <person name="Marechal J."/>
            <person name="Martinez M."/>
            <person name="Mastronunzio J.E."/>
            <person name="Mullin B.C."/>
            <person name="Niemann J."/>
            <person name="Pujic P."/>
            <person name="Rawnsley T."/>
            <person name="Rouy Z."/>
            <person name="Schenowitz C."/>
            <person name="Sellstedt A."/>
            <person name="Tavares F."/>
            <person name="Tomkins J.P."/>
            <person name="Vallenet D."/>
            <person name="Valverde C."/>
            <person name="Wall L.G."/>
            <person name="Wang Y."/>
            <person name="Medigue C."/>
            <person name="Benson D.R."/>
        </authorList>
    </citation>
    <scope>NUCLEOTIDE SEQUENCE [LARGE SCALE GENOMIC DNA]</scope>
    <source>
        <strain evidence="2">DSM 45818 / CECT 9043 / CcI3</strain>
    </source>
</reference>